<accession>A0A0F5I1R5</accession>
<dbReference type="EMBL" id="JWIR02000043">
    <property type="protein sequence ID" value="KKB39067.1"/>
    <property type="molecule type" value="Genomic_DNA"/>
</dbReference>
<dbReference type="Pfam" id="PF05145">
    <property type="entry name" value="AbrB"/>
    <property type="match status" value="1"/>
</dbReference>
<dbReference type="GO" id="GO:0016020">
    <property type="term" value="C:membrane"/>
    <property type="evidence" value="ECO:0007669"/>
    <property type="project" value="InterPro"/>
</dbReference>
<name>A0A0F5HMX5_BACTR</name>
<sequence length="366" mass="38913">MRGNKWLFLALSAVGGFLLSLTGMSIGWMLGALMTAAMISFIFPAVLGEKGLPKSWMYLGQLILGIELGRKINLEVVSAFQSHGLVIVIVLLASIAFSLLSGYVLWKFSQTDMMTSFFGTTPGGLSAMPAIAEETGANTGVVSIIQTMRVFLVVLIIPVFVSMWAVSPDESAGAASAVPVFEMNHAVWTAVLVVVGWGGYHLGKRLKFPAPWLLGSMLAVAVVQSATSTYAGHDMTVFWPHELIVLSQILIAASIGSRLRKSMFVGLKRTLVVAFISTAGLIAAMFGCAALVAKLTGISFITAVLAFAPGGIAEMATTAIVLHADSTFVVAVQVLRVLAVVLIMPVFFRLLHGWEVRKGMHSHASA</sequence>
<dbReference type="AlphaFoldDB" id="A0A0F5HMX5"/>
<keyword evidence="1" id="KW-0812">Transmembrane</keyword>
<dbReference type="NCBIfam" id="TIGR03082">
    <property type="entry name" value="Gneg_AbrB_dup"/>
    <property type="match status" value="2"/>
</dbReference>
<feature type="transmembrane region" description="Helical" evidence="1">
    <location>
        <begin position="271"/>
        <end position="292"/>
    </location>
</feature>
<dbReference type="Proteomes" id="UP000031563">
    <property type="component" value="Unassembled WGS sequence"/>
</dbReference>
<comment type="caution">
    <text evidence="2">The sequence shown here is derived from an EMBL/GenBank/DDBJ whole genome shotgun (WGS) entry which is preliminary data.</text>
</comment>
<dbReference type="OrthoDB" id="5460360at2"/>
<protein>
    <submittedName>
        <fullName evidence="2">Ammonia monooxygenase</fullName>
    </submittedName>
</protein>
<dbReference type="RefSeq" id="WP_039237961.1">
    <property type="nucleotide sequence ID" value="NZ_JWIQ02000069.1"/>
</dbReference>
<dbReference type="InterPro" id="IPR007820">
    <property type="entry name" value="AbrB_fam"/>
</dbReference>
<accession>A0A0F5HMX5</accession>
<keyword evidence="1" id="KW-1133">Transmembrane helix</keyword>
<evidence type="ECO:0000313" key="2">
    <source>
        <dbReference type="EMBL" id="KKB39067.1"/>
    </source>
</evidence>
<evidence type="ECO:0000313" key="3">
    <source>
        <dbReference type="Proteomes" id="UP000031563"/>
    </source>
</evidence>
<dbReference type="PANTHER" id="PTHR38457">
    <property type="entry name" value="REGULATOR ABRB-RELATED"/>
    <property type="match status" value="1"/>
</dbReference>
<feature type="transmembrane region" description="Helical" evidence="1">
    <location>
        <begin position="84"/>
        <end position="106"/>
    </location>
</feature>
<gene>
    <name evidence="2" type="ORF">QY95_02507</name>
</gene>
<keyword evidence="3" id="KW-1185">Reference proteome</keyword>
<dbReference type="PIRSF" id="PIRSF038991">
    <property type="entry name" value="Protein_AbrB"/>
    <property type="match status" value="1"/>
</dbReference>
<evidence type="ECO:0000256" key="1">
    <source>
        <dbReference type="SAM" id="Phobius"/>
    </source>
</evidence>
<keyword evidence="2" id="KW-0560">Oxidoreductase</keyword>
<dbReference type="GO" id="GO:0004497">
    <property type="term" value="F:monooxygenase activity"/>
    <property type="evidence" value="ECO:0007669"/>
    <property type="project" value="UniProtKB-KW"/>
</dbReference>
<dbReference type="PANTHER" id="PTHR38457:SF1">
    <property type="entry name" value="REGULATOR ABRB-RELATED"/>
    <property type="match status" value="1"/>
</dbReference>
<organism evidence="2 3">
    <name type="scientific">Bacillus thermotolerans</name>
    <name type="common">Quasibacillus thermotolerans</name>
    <dbReference type="NCBI Taxonomy" id="1221996"/>
    <lineage>
        <taxon>Bacteria</taxon>
        <taxon>Bacillati</taxon>
        <taxon>Bacillota</taxon>
        <taxon>Bacilli</taxon>
        <taxon>Bacillales</taxon>
        <taxon>Bacillaceae</taxon>
        <taxon>Bacillus</taxon>
    </lineage>
</organism>
<feature type="transmembrane region" description="Helical" evidence="1">
    <location>
        <begin position="298"/>
        <end position="322"/>
    </location>
</feature>
<dbReference type="STRING" id="1221996.QY95_02507"/>
<reference evidence="2" key="1">
    <citation type="submission" date="2015-02" db="EMBL/GenBank/DDBJ databases">
        <title>Genome Assembly of Bacillaceae bacterium MTCC 8252.</title>
        <authorList>
            <person name="Verma A."/>
            <person name="Khatri I."/>
            <person name="Mual P."/>
            <person name="Subramanian S."/>
            <person name="Krishnamurthi S."/>
        </authorList>
    </citation>
    <scope>NUCLEOTIDE SEQUENCE [LARGE SCALE GENOMIC DNA]</scope>
    <source>
        <strain evidence="2">MTCC 8252</strain>
    </source>
</reference>
<feature type="transmembrane region" description="Helical" evidence="1">
    <location>
        <begin position="210"/>
        <end position="231"/>
    </location>
</feature>
<dbReference type="GO" id="GO:0010468">
    <property type="term" value="P:regulation of gene expression"/>
    <property type="evidence" value="ECO:0007669"/>
    <property type="project" value="InterPro"/>
</dbReference>
<feature type="transmembrane region" description="Helical" evidence="1">
    <location>
        <begin position="186"/>
        <end position="203"/>
    </location>
</feature>
<keyword evidence="1" id="KW-0472">Membrane</keyword>
<keyword evidence="2" id="KW-0503">Monooxygenase</keyword>
<dbReference type="InterPro" id="IPR017516">
    <property type="entry name" value="AbrB_dup"/>
</dbReference>
<proteinExistence type="predicted"/>
<feature type="transmembrane region" description="Helical" evidence="1">
    <location>
        <begin position="6"/>
        <end position="21"/>
    </location>
</feature>
<feature type="transmembrane region" description="Helical" evidence="1">
    <location>
        <begin position="150"/>
        <end position="166"/>
    </location>
</feature>
<feature type="transmembrane region" description="Helical" evidence="1">
    <location>
        <begin position="334"/>
        <end position="352"/>
    </location>
</feature>